<proteinExistence type="predicted"/>
<reference evidence="2" key="1">
    <citation type="submission" date="2021-10" db="EMBL/GenBank/DDBJ databases">
        <title>Loktanella gaetbuli sp. nov., isolated from a tidal flat.</title>
        <authorList>
            <person name="Park S."/>
            <person name="Yoon J.-H."/>
        </authorList>
    </citation>
    <scope>NUCLEOTIDE SEQUENCE</scope>
    <source>
        <strain evidence="2">TSTF-M6</strain>
    </source>
</reference>
<dbReference type="InterPro" id="IPR021265">
    <property type="entry name" value="DUF2842"/>
</dbReference>
<evidence type="ECO:0000313" key="2">
    <source>
        <dbReference type="EMBL" id="MCB5199727.1"/>
    </source>
</evidence>
<gene>
    <name evidence="2" type="ORF">LGQ03_10790</name>
</gene>
<comment type="caution">
    <text evidence="2">The sequence shown here is derived from an EMBL/GenBank/DDBJ whole genome shotgun (WGS) entry which is preliminary data.</text>
</comment>
<sequence>MNDWFASLSYKTRKRLALLILVLGLPAYIIVAVSVVSSLDRPSILTELAIYVGLGVLWAFPFRAIFRGIGQPDPDE</sequence>
<keyword evidence="1" id="KW-0812">Transmembrane</keyword>
<accession>A0ABS8BVI8</accession>
<dbReference type="Pfam" id="PF11003">
    <property type="entry name" value="DUF2842"/>
    <property type="match status" value="1"/>
</dbReference>
<dbReference type="Proteomes" id="UP001138961">
    <property type="component" value="Unassembled WGS sequence"/>
</dbReference>
<evidence type="ECO:0000313" key="3">
    <source>
        <dbReference type="Proteomes" id="UP001138961"/>
    </source>
</evidence>
<keyword evidence="1" id="KW-0472">Membrane</keyword>
<keyword evidence="3" id="KW-1185">Reference proteome</keyword>
<feature type="transmembrane region" description="Helical" evidence="1">
    <location>
        <begin position="16"/>
        <end position="36"/>
    </location>
</feature>
<dbReference type="EMBL" id="JAJATZ010000004">
    <property type="protein sequence ID" value="MCB5199727.1"/>
    <property type="molecule type" value="Genomic_DNA"/>
</dbReference>
<protein>
    <submittedName>
        <fullName evidence="2">DUF2842 domain-containing protein</fullName>
    </submittedName>
</protein>
<name>A0ABS8BVI8_9RHOB</name>
<feature type="transmembrane region" description="Helical" evidence="1">
    <location>
        <begin position="48"/>
        <end position="66"/>
    </location>
</feature>
<dbReference type="RefSeq" id="WP_090158949.1">
    <property type="nucleotide sequence ID" value="NZ_JAJATZ010000004.1"/>
</dbReference>
<keyword evidence="1" id="KW-1133">Transmembrane helix</keyword>
<evidence type="ECO:0000256" key="1">
    <source>
        <dbReference type="SAM" id="Phobius"/>
    </source>
</evidence>
<organism evidence="2 3">
    <name type="scientific">Loktanella gaetbuli</name>
    <dbReference type="NCBI Taxonomy" id="2881335"/>
    <lineage>
        <taxon>Bacteria</taxon>
        <taxon>Pseudomonadati</taxon>
        <taxon>Pseudomonadota</taxon>
        <taxon>Alphaproteobacteria</taxon>
        <taxon>Rhodobacterales</taxon>
        <taxon>Roseobacteraceae</taxon>
        <taxon>Loktanella</taxon>
    </lineage>
</organism>